<organism evidence="2 3">
    <name type="scientific">Pseudoalteromonas gelatinilytica</name>
    <dbReference type="NCBI Taxonomy" id="1703256"/>
    <lineage>
        <taxon>Bacteria</taxon>
        <taxon>Pseudomonadati</taxon>
        <taxon>Pseudomonadota</taxon>
        <taxon>Gammaproteobacteria</taxon>
        <taxon>Alteromonadales</taxon>
        <taxon>Pseudoalteromonadaceae</taxon>
        <taxon>Pseudoalteromonas</taxon>
    </lineage>
</organism>
<dbReference type="SUPFAM" id="SSF49879">
    <property type="entry name" value="SMAD/FHA domain"/>
    <property type="match status" value="1"/>
</dbReference>
<dbReference type="Pfam" id="PF01590">
    <property type="entry name" value="GAF"/>
    <property type="match status" value="1"/>
</dbReference>
<dbReference type="AlphaFoldDB" id="A0A3A3EFQ3"/>
<dbReference type="SMART" id="SM00240">
    <property type="entry name" value="FHA"/>
    <property type="match status" value="1"/>
</dbReference>
<dbReference type="PANTHER" id="PTHR23308">
    <property type="entry name" value="NUCLEAR INHIBITOR OF PROTEIN PHOSPHATASE-1"/>
    <property type="match status" value="1"/>
</dbReference>
<dbReference type="SMART" id="SM00065">
    <property type="entry name" value="GAF"/>
    <property type="match status" value="1"/>
</dbReference>
<dbReference type="PROSITE" id="PS50006">
    <property type="entry name" value="FHA_DOMAIN"/>
    <property type="match status" value="1"/>
</dbReference>
<gene>
    <name evidence="2" type="ORF">D4741_16865</name>
</gene>
<dbReference type="InterPro" id="IPR000253">
    <property type="entry name" value="FHA_dom"/>
</dbReference>
<proteinExistence type="predicted"/>
<dbReference type="Gene3D" id="2.60.200.20">
    <property type="match status" value="1"/>
</dbReference>
<dbReference type="CDD" id="cd00060">
    <property type="entry name" value="FHA"/>
    <property type="match status" value="1"/>
</dbReference>
<sequence>MPARITVCYTDQPAMESYLYEQSGYLIGRSKECQLILEHPTVSRQHARVSHSNDAWQLNDQRSLNGTKVNGAVVTHSTLADDAIISIGDLDCLFEAKSMSQIAAINEHNTWRLAQSKLASSSSNTDYLKESLIAQLHNLITLTGTQRGVLLLGEQLDSLQVCIAQGFKSGDFKLKRFEGSVGTISCCFEKAEPVVAMDVSVHDLLKHRDSIQLKKISSLACIPLLFDGRVVGVVYTDSQLAGKVLTDLDIEIFHSMGLQIEAAVQALLLQQSIDKLQKMVTDKHVNENTGYTLFNLCH</sequence>
<dbReference type="RefSeq" id="WP_119853789.1">
    <property type="nucleotide sequence ID" value="NZ_QYSE01000005.1"/>
</dbReference>
<evidence type="ECO:0000259" key="1">
    <source>
        <dbReference type="PROSITE" id="PS50006"/>
    </source>
</evidence>
<dbReference type="Proteomes" id="UP000265938">
    <property type="component" value="Unassembled WGS sequence"/>
</dbReference>
<protein>
    <submittedName>
        <fullName evidence="2">FHA domain-containing protein</fullName>
    </submittedName>
</protein>
<dbReference type="EMBL" id="QYSE01000005">
    <property type="protein sequence ID" value="RJF33623.1"/>
    <property type="molecule type" value="Genomic_DNA"/>
</dbReference>
<dbReference type="Pfam" id="PF00498">
    <property type="entry name" value="FHA"/>
    <property type="match status" value="1"/>
</dbReference>
<name>A0A3A3EFQ3_9GAMM</name>
<feature type="domain" description="FHA" evidence="1">
    <location>
        <begin position="25"/>
        <end position="74"/>
    </location>
</feature>
<dbReference type="SUPFAM" id="SSF55781">
    <property type="entry name" value="GAF domain-like"/>
    <property type="match status" value="1"/>
</dbReference>
<accession>A0A3A3EFQ3</accession>
<dbReference type="InterPro" id="IPR003018">
    <property type="entry name" value="GAF"/>
</dbReference>
<reference evidence="2 3" key="1">
    <citation type="submission" date="2018-09" db="EMBL/GenBank/DDBJ databases">
        <title>Identification of marine bacteria producing industrial enzymes.</title>
        <authorList>
            <person name="Cheng T.H."/>
            <person name="Saidin J."/>
            <person name="Muhd D.D."/>
            <person name="Isa M.N.M."/>
            <person name="Bakar M.F.A."/>
            <person name="Ismail N."/>
        </authorList>
    </citation>
    <scope>NUCLEOTIDE SEQUENCE [LARGE SCALE GENOMIC DNA]</scope>
    <source>
        <strain evidence="2 3">MNAD 1.6</strain>
    </source>
</reference>
<dbReference type="InterPro" id="IPR008984">
    <property type="entry name" value="SMAD_FHA_dom_sf"/>
</dbReference>
<comment type="caution">
    <text evidence="2">The sequence shown here is derived from an EMBL/GenBank/DDBJ whole genome shotgun (WGS) entry which is preliminary data.</text>
</comment>
<dbReference type="Gene3D" id="3.30.450.40">
    <property type="match status" value="1"/>
</dbReference>
<dbReference type="InterPro" id="IPR050923">
    <property type="entry name" value="Cell_Proc_Reg/RNA_Proc"/>
</dbReference>
<evidence type="ECO:0000313" key="2">
    <source>
        <dbReference type="EMBL" id="RJF33623.1"/>
    </source>
</evidence>
<evidence type="ECO:0000313" key="3">
    <source>
        <dbReference type="Proteomes" id="UP000265938"/>
    </source>
</evidence>
<dbReference type="InterPro" id="IPR029016">
    <property type="entry name" value="GAF-like_dom_sf"/>
</dbReference>